<dbReference type="FunFam" id="3.40.50.300:FF:000040">
    <property type="entry name" value="GTPase Der"/>
    <property type="match status" value="1"/>
</dbReference>
<dbReference type="AlphaFoldDB" id="A0A9D1DSN7"/>
<feature type="binding site" evidence="9">
    <location>
        <begin position="231"/>
        <end position="235"/>
    </location>
    <ligand>
        <name>GTP</name>
        <dbReference type="ChEBI" id="CHEBI:37565"/>
        <label>2</label>
    </ligand>
</feature>
<dbReference type="InterPro" id="IPR027417">
    <property type="entry name" value="P-loop_NTPase"/>
</dbReference>
<comment type="similarity">
    <text evidence="1 9 10 11">Belongs to the TRAFAC class TrmE-Era-EngA-EngB-Septin-like GTPase superfamily. EngA (Der) GTPase family.</text>
</comment>
<dbReference type="PIRSF" id="PIRSF006485">
    <property type="entry name" value="GTP-binding_EngA"/>
    <property type="match status" value="1"/>
</dbReference>
<dbReference type="SMART" id="SM00382">
    <property type="entry name" value="AAA"/>
    <property type="match status" value="2"/>
</dbReference>
<dbReference type="PANTHER" id="PTHR43834">
    <property type="entry name" value="GTPASE DER"/>
    <property type="match status" value="1"/>
</dbReference>
<accession>A0A9D1DSN7</accession>
<gene>
    <name evidence="9 13" type="primary">der</name>
    <name evidence="13" type="ORF">IAA54_12035</name>
</gene>
<dbReference type="HAMAP" id="MF_00195">
    <property type="entry name" value="GTPase_Der"/>
    <property type="match status" value="1"/>
</dbReference>
<feature type="domain" description="EngA-type G" evidence="12">
    <location>
        <begin position="4"/>
        <end position="169"/>
    </location>
</feature>
<evidence type="ECO:0000256" key="2">
    <source>
        <dbReference type="ARBA" id="ARBA00020953"/>
    </source>
</evidence>
<dbReference type="InterPro" id="IPR016484">
    <property type="entry name" value="GTPase_Der"/>
</dbReference>
<dbReference type="NCBIfam" id="TIGR00231">
    <property type="entry name" value="small_GTP"/>
    <property type="match status" value="2"/>
</dbReference>
<evidence type="ECO:0000256" key="1">
    <source>
        <dbReference type="ARBA" id="ARBA00008279"/>
    </source>
</evidence>
<name>A0A9D1DSN7_9FIRM</name>
<dbReference type="InterPro" id="IPR005225">
    <property type="entry name" value="Small_GTP-bd"/>
</dbReference>
<keyword evidence="4 11" id="KW-0677">Repeat</keyword>
<protein>
    <recommendedName>
        <fullName evidence="2 9">GTPase Der</fullName>
    </recommendedName>
    <alternativeName>
        <fullName evidence="7 9">GTP-binding protein EngA</fullName>
    </alternativeName>
</protein>
<dbReference type="NCBIfam" id="TIGR03594">
    <property type="entry name" value="GTPase_EngA"/>
    <property type="match status" value="1"/>
</dbReference>
<proteinExistence type="inferred from homology"/>
<feature type="binding site" evidence="9">
    <location>
        <begin position="120"/>
        <end position="123"/>
    </location>
    <ligand>
        <name>GTP</name>
        <dbReference type="ChEBI" id="CHEBI:37565"/>
        <label>1</label>
    </ligand>
</feature>
<dbReference type="Proteomes" id="UP000886785">
    <property type="component" value="Unassembled WGS sequence"/>
</dbReference>
<evidence type="ECO:0000256" key="3">
    <source>
        <dbReference type="ARBA" id="ARBA00022517"/>
    </source>
</evidence>
<evidence type="ECO:0000313" key="14">
    <source>
        <dbReference type="Proteomes" id="UP000886785"/>
    </source>
</evidence>
<comment type="function">
    <text evidence="8 9 11">GTPase that plays an essential role in the late steps of ribosome biogenesis.</text>
</comment>
<dbReference type="GO" id="GO:0043022">
    <property type="term" value="F:ribosome binding"/>
    <property type="evidence" value="ECO:0007669"/>
    <property type="project" value="TreeGrafter"/>
</dbReference>
<dbReference type="InterPro" id="IPR015946">
    <property type="entry name" value="KH_dom-like_a/b"/>
</dbReference>
<evidence type="ECO:0000256" key="11">
    <source>
        <dbReference type="RuleBase" id="RU004481"/>
    </source>
</evidence>
<evidence type="ECO:0000256" key="9">
    <source>
        <dbReference type="HAMAP-Rule" id="MF_00195"/>
    </source>
</evidence>
<dbReference type="EMBL" id="DVHF01000153">
    <property type="protein sequence ID" value="HIR58380.1"/>
    <property type="molecule type" value="Genomic_DNA"/>
</dbReference>
<reference evidence="13" key="1">
    <citation type="submission" date="2020-10" db="EMBL/GenBank/DDBJ databases">
        <authorList>
            <person name="Gilroy R."/>
        </authorList>
    </citation>
    <scope>NUCLEOTIDE SEQUENCE</scope>
    <source>
        <strain evidence="13">ChiSjej1B19-7085</strain>
    </source>
</reference>
<keyword evidence="5 9" id="KW-0547">Nucleotide-binding</keyword>
<comment type="subunit">
    <text evidence="9">Associates with the 50S ribosomal subunit.</text>
</comment>
<organism evidence="13 14">
    <name type="scientific">Candidatus Gallacutalibacter pullicola</name>
    <dbReference type="NCBI Taxonomy" id="2840830"/>
    <lineage>
        <taxon>Bacteria</taxon>
        <taxon>Bacillati</taxon>
        <taxon>Bacillota</taxon>
        <taxon>Clostridia</taxon>
        <taxon>Eubacteriales</taxon>
        <taxon>Candidatus Gallacutalibacter</taxon>
    </lineage>
</organism>
<dbReference type="InterPro" id="IPR032859">
    <property type="entry name" value="KH_dom-like"/>
</dbReference>
<dbReference type="InterPro" id="IPR006073">
    <property type="entry name" value="GTP-bd"/>
</dbReference>
<feature type="binding site" evidence="9">
    <location>
        <begin position="10"/>
        <end position="17"/>
    </location>
    <ligand>
        <name>GTP</name>
        <dbReference type="ChEBI" id="CHEBI:37565"/>
        <label>1</label>
    </ligand>
</feature>
<evidence type="ECO:0000256" key="10">
    <source>
        <dbReference type="PROSITE-ProRule" id="PRU01049"/>
    </source>
</evidence>
<comment type="caution">
    <text evidence="13">The sequence shown here is derived from an EMBL/GenBank/DDBJ whole genome shotgun (WGS) entry which is preliminary data.</text>
</comment>
<dbReference type="GO" id="GO:0005525">
    <property type="term" value="F:GTP binding"/>
    <property type="evidence" value="ECO:0007669"/>
    <property type="project" value="UniProtKB-UniRule"/>
</dbReference>
<feature type="domain" description="EngA-type G" evidence="12">
    <location>
        <begin position="178"/>
        <end position="353"/>
    </location>
</feature>
<dbReference type="CDD" id="cd01895">
    <property type="entry name" value="EngA2"/>
    <property type="match status" value="1"/>
</dbReference>
<dbReference type="Pfam" id="PF01926">
    <property type="entry name" value="MMR_HSR1"/>
    <property type="match status" value="2"/>
</dbReference>
<evidence type="ECO:0000256" key="5">
    <source>
        <dbReference type="ARBA" id="ARBA00022741"/>
    </source>
</evidence>
<feature type="binding site" evidence="9">
    <location>
        <begin position="296"/>
        <end position="299"/>
    </location>
    <ligand>
        <name>GTP</name>
        <dbReference type="ChEBI" id="CHEBI:37565"/>
        <label>2</label>
    </ligand>
</feature>
<evidence type="ECO:0000256" key="6">
    <source>
        <dbReference type="ARBA" id="ARBA00023134"/>
    </source>
</evidence>
<evidence type="ECO:0000259" key="12">
    <source>
        <dbReference type="PROSITE" id="PS51712"/>
    </source>
</evidence>
<dbReference type="FunFam" id="3.40.50.300:FF:000057">
    <property type="entry name" value="GTPase Der"/>
    <property type="match status" value="1"/>
</dbReference>
<dbReference type="GO" id="GO:0042254">
    <property type="term" value="P:ribosome biogenesis"/>
    <property type="evidence" value="ECO:0007669"/>
    <property type="project" value="UniProtKB-KW"/>
</dbReference>
<evidence type="ECO:0000256" key="4">
    <source>
        <dbReference type="ARBA" id="ARBA00022737"/>
    </source>
</evidence>
<dbReference type="Pfam" id="PF14714">
    <property type="entry name" value="KH_dom-like"/>
    <property type="match status" value="1"/>
</dbReference>
<feature type="binding site" evidence="9">
    <location>
        <begin position="184"/>
        <end position="191"/>
    </location>
    <ligand>
        <name>GTP</name>
        <dbReference type="ChEBI" id="CHEBI:37565"/>
        <label>2</label>
    </ligand>
</feature>
<evidence type="ECO:0000313" key="13">
    <source>
        <dbReference type="EMBL" id="HIR58380.1"/>
    </source>
</evidence>
<dbReference type="FunFam" id="3.30.300.20:FF:000004">
    <property type="entry name" value="GTPase Der"/>
    <property type="match status" value="1"/>
</dbReference>
<dbReference type="PRINTS" id="PR00449">
    <property type="entry name" value="RASTRNSFRMNG"/>
</dbReference>
<evidence type="ECO:0000256" key="7">
    <source>
        <dbReference type="ARBA" id="ARBA00032345"/>
    </source>
</evidence>
<dbReference type="CDD" id="cd01894">
    <property type="entry name" value="EngA1"/>
    <property type="match status" value="1"/>
</dbReference>
<dbReference type="Gene3D" id="3.40.50.300">
    <property type="entry name" value="P-loop containing nucleotide triphosphate hydrolases"/>
    <property type="match status" value="2"/>
</dbReference>
<keyword evidence="6 9" id="KW-0342">GTP-binding</keyword>
<evidence type="ECO:0000256" key="8">
    <source>
        <dbReference type="ARBA" id="ARBA00053470"/>
    </source>
</evidence>
<dbReference type="InterPro" id="IPR003593">
    <property type="entry name" value="AAA+_ATPase"/>
</dbReference>
<sequence length="443" mass="49145">MSKPVVAIVGRPNVGKSTLFNKLIGKRVSIVDDTPGVTRDRIYGECEWCGRRFSLVDTGGIEPDSRDIILSQMRAQAQLAIDAADVIVLVTDLRSGLVATDAEVAAMLQKSGRPVIVCVNKCDTLGEPSADFYEFYNLGLGDPVQVSAVHGHGTGDLLDRVLENLPDETDEDEEGEIIKVAVIGKPNVGKSSLINCITGENRCIVSDIAGTTRDAIDTMVENSFGQFLLIDTAGIRRKNKVEDAIEKYSVLRAQMAIERADVCVIMIDAEVGFTEQDSKVAGLAHEAGKGCVIAINKWDAIEKDDRTMQEFRKKLENDFSFMPYAPFIFISAKTGQRIDRLFDLIKHVASSNAMRIATGMLNDVLGQAMARVQPPTDKGRRLKIYYMTQASTRPPTFVFFVNSAELFHFSYQRYLENRIRETFGMEGTPIRFIIRERGEKNNK</sequence>
<reference evidence="13" key="2">
    <citation type="journal article" date="2021" name="PeerJ">
        <title>Extensive microbial diversity within the chicken gut microbiome revealed by metagenomics and culture.</title>
        <authorList>
            <person name="Gilroy R."/>
            <person name="Ravi A."/>
            <person name="Getino M."/>
            <person name="Pursley I."/>
            <person name="Horton D.L."/>
            <person name="Alikhan N.F."/>
            <person name="Baker D."/>
            <person name="Gharbi K."/>
            <person name="Hall N."/>
            <person name="Watson M."/>
            <person name="Adriaenssens E.M."/>
            <person name="Foster-Nyarko E."/>
            <person name="Jarju S."/>
            <person name="Secka A."/>
            <person name="Antonio M."/>
            <person name="Oren A."/>
            <person name="Chaudhuri R.R."/>
            <person name="La Ragione R."/>
            <person name="Hildebrand F."/>
            <person name="Pallen M.J."/>
        </authorList>
    </citation>
    <scope>NUCLEOTIDE SEQUENCE</scope>
    <source>
        <strain evidence="13">ChiSjej1B19-7085</strain>
    </source>
</reference>
<dbReference type="SUPFAM" id="SSF52540">
    <property type="entry name" value="P-loop containing nucleoside triphosphate hydrolases"/>
    <property type="match status" value="2"/>
</dbReference>
<keyword evidence="3 9" id="KW-0690">Ribosome biogenesis</keyword>
<feature type="binding site" evidence="9">
    <location>
        <begin position="57"/>
        <end position="61"/>
    </location>
    <ligand>
        <name>GTP</name>
        <dbReference type="ChEBI" id="CHEBI:37565"/>
        <label>1</label>
    </ligand>
</feature>
<dbReference type="PROSITE" id="PS51712">
    <property type="entry name" value="G_ENGA"/>
    <property type="match status" value="2"/>
</dbReference>
<dbReference type="InterPro" id="IPR031166">
    <property type="entry name" value="G_ENGA"/>
</dbReference>
<dbReference type="PANTHER" id="PTHR43834:SF6">
    <property type="entry name" value="GTPASE DER"/>
    <property type="match status" value="1"/>
</dbReference>
<dbReference type="Gene3D" id="3.30.300.20">
    <property type="match status" value="1"/>
</dbReference>